<organism evidence="2 3">
    <name type="scientific">Microdochium trichocladiopsis</name>
    <dbReference type="NCBI Taxonomy" id="1682393"/>
    <lineage>
        <taxon>Eukaryota</taxon>
        <taxon>Fungi</taxon>
        <taxon>Dikarya</taxon>
        <taxon>Ascomycota</taxon>
        <taxon>Pezizomycotina</taxon>
        <taxon>Sordariomycetes</taxon>
        <taxon>Xylariomycetidae</taxon>
        <taxon>Xylariales</taxon>
        <taxon>Microdochiaceae</taxon>
        <taxon>Microdochium</taxon>
    </lineage>
</organism>
<dbReference type="InterPro" id="IPR003719">
    <property type="entry name" value="Phenazine_PhzF-like"/>
</dbReference>
<dbReference type="PANTHER" id="PTHR13774">
    <property type="entry name" value="PHENAZINE BIOSYNTHESIS PROTEIN"/>
    <property type="match status" value="1"/>
</dbReference>
<feature type="compositionally biased region" description="Low complexity" evidence="1">
    <location>
        <begin position="67"/>
        <end position="82"/>
    </location>
</feature>
<dbReference type="EMBL" id="JAGTJQ010000003">
    <property type="protein sequence ID" value="KAH7035643.1"/>
    <property type="molecule type" value="Genomic_DNA"/>
</dbReference>
<dbReference type="GO" id="GO:0016853">
    <property type="term" value="F:isomerase activity"/>
    <property type="evidence" value="ECO:0007669"/>
    <property type="project" value="TreeGrafter"/>
</dbReference>
<gene>
    <name evidence="2" type="ORF">B0I36DRAFT_318785</name>
</gene>
<evidence type="ECO:0008006" key="4">
    <source>
        <dbReference type="Google" id="ProtNLM"/>
    </source>
</evidence>
<protein>
    <recommendedName>
        <fullName evidence="4">Phenazine biosynthesis-like protein</fullName>
    </recommendedName>
</protein>
<accession>A0A9P8YEQ2</accession>
<comment type="caution">
    <text evidence="2">The sequence shown here is derived from an EMBL/GenBank/DDBJ whole genome shotgun (WGS) entry which is preliminary data.</text>
</comment>
<name>A0A9P8YEQ2_9PEZI</name>
<evidence type="ECO:0000313" key="3">
    <source>
        <dbReference type="Proteomes" id="UP000756346"/>
    </source>
</evidence>
<feature type="region of interest" description="Disordered" evidence="1">
    <location>
        <begin position="57"/>
        <end position="84"/>
    </location>
</feature>
<evidence type="ECO:0000256" key="1">
    <source>
        <dbReference type="SAM" id="MobiDB-lite"/>
    </source>
</evidence>
<evidence type="ECO:0000313" key="2">
    <source>
        <dbReference type="EMBL" id="KAH7035643.1"/>
    </source>
</evidence>
<sequence length="396" mass="40969">MKLPFATLDVFTSTRMQGNPLAVVTVPRHLRDKLAQADKQRIAREFNLSETVFLHEAGGGGDDDAEGTAAAAEDGAGSSPGSRGRRRIVDIFTVDREIPFAGHPTIGTAVWCLFHEDGKYSGSSAAAAADGGGVPALDALITKAGPIGITTSSSTSSSGRSVASGAELGGESTAGQFVSASIPHNVHIHEHTLADILNISSPPSNDGRVPEVEGLSADPAIRAAELAAPVVSIVNGMTFLLVKLSSLEALGRVAISALDYAKLSPSAAGEKKFLLDEGWRDSLVARYYYVDVPANGNQAGVGKEEDVRHLRTRMIEFNMEDPATGSAASALACYLTLAGGTGKKFVMTQGVEMGRKSVISIETTTKGASGDGGKVEIGEVHLGGTAVVVMKGVLTI</sequence>
<dbReference type="Pfam" id="PF02567">
    <property type="entry name" value="PhzC-PhzF"/>
    <property type="match status" value="2"/>
</dbReference>
<keyword evidence="3" id="KW-1185">Reference proteome</keyword>
<dbReference type="GeneID" id="70182884"/>
<dbReference type="RefSeq" id="XP_046015736.1">
    <property type="nucleotide sequence ID" value="XM_046153338.1"/>
</dbReference>
<reference evidence="2" key="1">
    <citation type="journal article" date="2021" name="Nat. Commun.">
        <title>Genetic determinants of endophytism in the Arabidopsis root mycobiome.</title>
        <authorList>
            <person name="Mesny F."/>
            <person name="Miyauchi S."/>
            <person name="Thiergart T."/>
            <person name="Pickel B."/>
            <person name="Atanasova L."/>
            <person name="Karlsson M."/>
            <person name="Huettel B."/>
            <person name="Barry K.W."/>
            <person name="Haridas S."/>
            <person name="Chen C."/>
            <person name="Bauer D."/>
            <person name="Andreopoulos W."/>
            <person name="Pangilinan J."/>
            <person name="LaButti K."/>
            <person name="Riley R."/>
            <person name="Lipzen A."/>
            <person name="Clum A."/>
            <person name="Drula E."/>
            <person name="Henrissat B."/>
            <person name="Kohler A."/>
            <person name="Grigoriev I.V."/>
            <person name="Martin F.M."/>
            <person name="Hacquard S."/>
        </authorList>
    </citation>
    <scope>NUCLEOTIDE SEQUENCE</scope>
    <source>
        <strain evidence="2">MPI-CAGE-CH-0230</strain>
    </source>
</reference>
<dbReference type="AlphaFoldDB" id="A0A9P8YEQ2"/>
<dbReference type="Proteomes" id="UP000756346">
    <property type="component" value="Unassembled WGS sequence"/>
</dbReference>
<dbReference type="PANTHER" id="PTHR13774:SF32">
    <property type="entry name" value="ANTISENSE-ENHANCING SEQUENCE 1"/>
    <property type="match status" value="1"/>
</dbReference>
<dbReference type="Gene3D" id="3.10.310.10">
    <property type="entry name" value="Diaminopimelate Epimerase, Chain A, domain 1"/>
    <property type="match status" value="2"/>
</dbReference>
<dbReference type="OrthoDB" id="75169at2759"/>
<dbReference type="SUPFAM" id="SSF54506">
    <property type="entry name" value="Diaminopimelate epimerase-like"/>
    <property type="match status" value="1"/>
</dbReference>
<dbReference type="GO" id="GO:0005737">
    <property type="term" value="C:cytoplasm"/>
    <property type="evidence" value="ECO:0007669"/>
    <property type="project" value="TreeGrafter"/>
</dbReference>
<proteinExistence type="predicted"/>